<dbReference type="AlphaFoldDB" id="A0AAV2NHK6"/>
<proteinExistence type="predicted"/>
<protein>
    <submittedName>
        <fullName evidence="5">Uncharacterized protein</fullName>
    </submittedName>
</protein>
<dbReference type="SUPFAM" id="SSF52047">
    <property type="entry name" value="RNI-like"/>
    <property type="match status" value="1"/>
</dbReference>
<evidence type="ECO:0000256" key="3">
    <source>
        <dbReference type="SAM" id="MobiDB-lite"/>
    </source>
</evidence>
<keyword evidence="6" id="KW-1185">Reference proteome</keyword>
<dbReference type="Pfam" id="PF13855">
    <property type="entry name" value="LRR_8"/>
    <property type="match status" value="3"/>
</dbReference>
<evidence type="ECO:0000256" key="4">
    <source>
        <dbReference type="SAM" id="SignalP"/>
    </source>
</evidence>
<dbReference type="Proteomes" id="UP001497644">
    <property type="component" value="Chromosome 14"/>
</dbReference>
<dbReference type="SUPFAM" id="SSF52058">
    <property type="entry name" value="L domain-like"/>
    <property type="match status" value="1"/>
</dbReference>
<accession>A0AAV2NHK6</accession>
<dbReference type="PANTHER" id="PTHR45617">
    <property type="entry name" value="LEUCINE RICH REPEAT FAMILY PROTEIN"/>
    <property type="match status" value="1"/>
</dbReference>
<evidence type="ECO:0000256" key="2">
    <source>
        <dbReference type="ARBA" id="ARBA00022737"/>
    </source>
</evidence>
<feature type="signal peptide" evidence="4">
    <location>
        <begin position="1"/>
        <end position="20"/>
    </location>
</feature>
<dbReference type="PANTHER" id="PTHR45617:SF172">
    <property type="entry name" value="LEUCINE-RICH REPEAT-CONTAINING PROTEIN 15-LIKE"/>
    <property type="match status" value="1"/>
</dbReference>
<keyword evidence="4" id="KW-0732">Signal</keyword>
<dbReference type="Gene3D" id="3.80.10.10">
    <property type="entry name" value="Ribonuclease Inhibitor"/>
    <property type="match status" value="3"/>
</dbReference>
<feature type="region of interest" description="Disordered" evidence="3">
    <location>
        <begin position="491"/>
        <end position="511"/>
    </location>
</feature>
<dbReference type="InterPro" id="IPR001611">
    <property type="entry name" value="Leu-rich_rpt"/>
</dbReference>
<keyword evidence="2" id="KW-0677">Repeat</keyword>
<evidence type="ECO:0000256" key="1">
    <source>
        <dbReference type="ARBA" id="ARBA00022614"/>
    </source>
</evidence>
<gene>
    <name evidence="5" type="ORF">LPLAT_LOCUS4429</name>
</gene>
<sequence>MALNHKILFFVIIIAHLAKTQRYDFVPNSEKSKAVSVSQDTGFSVSPPNTEYVTYNPPIPKPNSFPDGRIPPIRPTIFYPPDLSFRFSDVGLQRIGRDFIVSDSIISLSLDNNNISDISPFAFRSMRNLRYLNLSGNKIPRQKLLLLNGNNNLQTLIINDNSDSDVSNAEFLMEHETFQNLEHLQLCNNQLRNFRMPFYIAMHSLSHLHLSNNSISSSSAVFDNIPATLTHLNLNRNLIDRVERDKLRYLQELLMDDNNIIQVCLEDCLEESISLRGADRMQNLSLSRNQIVEVSLDAFNDMKHLLKLDLSGNKIANLAKGTFNKTVFIDDLSLAHNILATIPDVCPMLHLRSLNLTGNHISAVLSDTFCRLQRLENLYLSDNTITTIETRAFNLQSLTYLDLSGNQLKQLPEQWIFSWQILELHLERNNFTELDDLSLINIKSLRNVYLHKNPMPKLKAGSFQSLPGHMSLHLNNVRIECAQCRCNDDDNDRDDDGDDNNGNSHSDYYES</sequence>
<dbReference type="EMBL" id="OZ034837">
    <property type="protein sequence ID" value="CAL1678616.1"/>
    <property type="molecule type" value="Genomic_DNA"/>
</dbReference>
<reference evidence="5" key="1">
    <citation type="submission" date="2024-04" db="EMBL/GenBank/DDBJ databases">
        <authorList>
            <consortium name="Molecular Ecology Group"/>
        </authorList>
    </citation>
    <scope>NUCLEOTIDE SEQUENCE</scope>
</reference>
<evidence type="ECO:0000313" key="5">
    <source>
        <dbReference type="EMBL" id="CAL1678616.1"/>
    </source>
</evidence>
<dbReference type="PRINTS" id="PR00019">
    <property type="entry name" value="LEURICHRPT"/>
</dbReference>
<dbReference type="SMART" id="SM00369">
    <property type="entry name" value="LRR_TYP"/>
    <property type="match status" value="9"/>
</dbReference>
<name>A0AAV2NHK6_9HYME</name>
<keyword evidence="1" id="KW-0433">Leucine-rich repeat</keyword>
<dbReference type="PROSITE" id="PS51450">
    <property type="entry name" value="LRR"/>
    <property type="match status" value="5"/>
</dbReference>
<dbReference type="InterPro" id="IPR032675">
    <property type="entry name" value="LRR_dom_sf"/>
</dbReference>
<organism evidence="5 6">
    <name type="scientific">Lasius platythorax</name>
    <dbReference type="NCBI Taxonomy" id="488582"/>
    <lineage>
        <taxon>Eukaryota</taxon>
        <taxon>Metazoa</taxon>
        <taxon>Ecdysozoa</taxon>
        <taxon>Arthropoda</taxon>
        <taxon>Hexapoda</taxon>
        <taxon>Insecta</taxon>
        <taxon>Pterygota</taxon>
        <taxon>Neoptera</taxon>
        <taxon>Endopterygota</taxon>
        <taxon>Hymenoptera</taxon>
        <taxon>Apocrita</taxon>
        <taxon>Aculeata</taxon>
        <taxon>Formicoidea</taxon>
        <taxon>Formicidae</taxon>
        <taxon>Formicinae</taxon>
        <taxon>Lasius</taxon>
        <taxon>Lasius</taxon>
    </lineage>
</organism>
<feature type="chain" id="PRO_5043584549" evidence="4">
    <location>
        <begin position="21"/>
        <end position="511"/>
    </location>
</feature>
<evidence type="ECO:0000313" key="6">
    <source>
        <dbReference type="Proteomes" id="UP001497644"/>
    </source>
</evidence>
<dbReference type="SMART" id="SM00365">
    <property type="entry name" value="LRR_SD22"/>
    <property type="match status" value="4"/>
</dbReference>
<dbReference type="InterPro" id="IPR003591">
    <property type="entry name" value="Leu-rich_rpt_typical-subtyp"/>
</dbReference>